<dbReference type="Proteomes" id="UP000240971">
    <property type="component" value="Unassembled WGS sequence"/>
</dbReference>
<keyword evidence="2" id="KW-1185">Reference proteome</keyword>
<dbReference type="RefSeq" id="WP_106530118.1">
    <property type="nucleotide sequence ID" value="NZ_PYAW01000005.1"/>
</dbReference>
<evidence type="ECO:0008006" key="3">
    <source>
        <dbReference type="Google" id="ProtNLM"/>
    </source>
</evidence>
<organism evidence="1 2">
    <name type="scientific">Chitinophaga niastensis</name>
    <dbReference type="NCBI Taxonomy" id="536980"/>
    <lineage>
        <taxon>Bacteria</taxon>
        <taxon>Pseudomonadati</taxon>
        <taxon>Bacteroidota</taxon>
        <taxon>Chitinophagia</taxon>
        <taxon>Chitinophagales</taxon>
        <taxon>Chitinophagaceae</taxon>
        <taxon>Chitinophaga</taxon>
    </lineage>
</organism>
<reference evidence="1 2" key="1">
    <citation type="submission" date="2018-03" db="EMBL/GenBank/DDBJ databases">
        <title>Genomic Encyclopedia of Archaeal and Bacterial Type Strains, Phase II (KMG-II): from individual species to whole genera.</title>
        <authorList>
            <person name="Goeker M."/>
        </authorList>
    </citation>
    <scope>NUCLEOTIDE SEQUENCE [LARGE SCALE GENOMIC DNA]</scope>
    <source>
        <strain evidence="1 2">DSM 24859</strain>
    </source>
</reference>
<evidence type="ECO:0000313" key="1">
    <source>
        <dbReference type="EMBL" id="PSL44674.1"/>
    </source>
</evidence>
<dbReference type="EMBL" id="PYAW01000005">
    <property type="protein sequence ID" value="PSL44674.1"/>
    <property type="molecule type" value="Genomic_DNA"/>
</dbReference>
<accession>A0A2P8HEQ8</accession>
<sequence length="307" mass="35498">MNWLVLKALNNLYNGLTLTLNATLNADPEIFYLSRSRKALKIAGSKIFALPKFGYLYEKDYKVKFLFYHAFLERYDLLKPQLRIEEKDIKILMNVAQLYEAGDLESLRAQIIAADESLRGISEMFFRDEKYLDNKEALVKALKNILNVETFANEKDQQYIYKLECHNPRIIVLCENLDFLMKPVKPRLLGIELWYAGGKNVNKLEFADTRGLPVYYSCDWDYDGMFIIYPMVKRLLPNTQLLIPDGEPKGIVASDHNSKWQLSSRTVADLELSVTGKQLLHKLIQKNAWITEESNSLVNMTVNLLSI</sequence>
<gene>
    <name evidence="1" type="ORF">CLV51_10546</name>
</gene>
<evidence type="ECO:0000313" key="2">
    <source>
        <dbReference type="Proteomes" id="UP000240971"/>
    </source>
</evidence>
<protein>
    <recommendedName>
        <fullName evidence="3">Wadjet protein JetD C-terminal domain-containing protein</fullName>
    </recommendedName>
</protein>
<dbReference type="AlphaFoldDB" id="A0A2P8HEQ8"/>
<name>A0A2P8HEQ8_CHINA</name>
<proteinExistence type="predicted"/>
<dbReference type="OrthoDB" id="642277at2"/>
<comment type="caution">
    <text evidence="1">The sequence shown here is derived from an EMBL/GenBank/DDBJ whole genome shotgun (WGS) entry which is preliminary data.</text>
</comment>